<dbReference type="InterPro" id="IPR004367">
    <property type="entry name" value="Cyclin_C-dom"/>
</dbReference>
<dbReference type="InterPro" id="IPR036915">
    <property type="entry name" value="Cyclin-like_sf"/>
</dbReference>
<dbReference type="InterPro" id="IPR006671">
    <property type="entry name" value="Cyclin_N"/>
</dbReference>
<evidence type="ECO:0000256" key="3">
    <source>
        <dbReference type="ARBA" id="ARBA00023127"/>
    </source>
</evidence>
<evidence type="ECO:0000259" key="8">
    <source>
        <dbReference type="Pfam" id="PF02984"/>
    </source>
</evidence>
<dbReference type="PANTHER" id="PTHR10177">
    <property type="entry name" value="CYCLINS"/>
    <property type="match status" value="1"/>
</dbReference>
<dbReference type="OrthoDB" id="5590282at2759"/>
<evidence type="ECO:0000256" key="5">
    <source>
        <dbReference type="ARBA" id="ARBA00032263"/>
    </source>
</evidence>
<feature type="domain" description="Cyclin C-terminal" evidence="8">
    <location>
        <begin position="578"/>
        <end position="663"/>
    </location>
</feature>
<comment type="subunit">
    <text evidence="1">Interacts with the CDC2 protein kinase to form a serine/threonine kinase holoenzyme complex also known as maturation promoting factor (MPF). The cyclin subunit imparts substrate specificity to the complex.</text>
</comment>
<comment type="caution">
    <text evidence="9">The sequence shown here is derived from an EMBL/GenBank/DDBJ whole genome shotgun (WGS) entry which is preliminary data.</text>
</comment>
<organism evidence="9 10">
    <name type="scientific">Morella rubra</name>
    <name type="common">Chinese bayberry</name>
    <dbReference type="NCBI Taxonomy" id="262757"/>
    <lineage>
        <taxon>Eukaryota</taxon>
        <taxon>Viridiplantae</taxon>
        <taxon>Streptophyta</taxon>
        <taxon>Embryophyta</taxon>
        <taxon>Tracheophyta</taxon>
        <taxon>Spermatophyta</taxon>
        <taxon>Magnoliopsida</taxon>
        <taxon>eudicotyledons</taxon>
        <taxon>Gunneridae</taxon>
        <taxon>Pentapetalae</taxon>
        <taxon>rosids</taxon>
        <taxon>fabids</taxon>
        <taxon>Fagales</taxon>
        <taxon>Myricaceae</taxon>
        <taxon>Morella</taxon>
    </lineage>
</organism>
<dbReference type="SUPFAM" id="SSF47954">
    <property type="entry name" value="Cyclin-like"/>
    <property type="match status" value="2"/>
</dbReference>
<dbReference type="InterPro" id="IPR039361">
    <property type="entry name" value="Cyclin"/>
</dbReference>
<dbReference type="Gene3D" id="1.10.472.10">
    <property type="entry name" value="Cyclin-like"/>
    <property type="match status" value="2"/>
</dbReference>
<evidence type="ECO:0000256" key="6">
    <source>
        <dbReference type="SAM" id="MobiDB-lite"/>
    </source>
</evidence>
<reference evidence="9 10" key="1">
    <citation type="journal article" date="2019" name="Plant Biotechnol. J.">
        <title>The red bayberry genome and genetic basis of sex determination.</title>
        <authorList>
            <person name="Jia H.M."/>
            <person name="Jia H.J."/>
            <person name="Cai Q.L."/>
            <person name="Wang Y."/>
            <person name="Zhao H.B."/>
            <person name="Yang W.F."/>
            <person name="Wang G.Y."/>
            <person name="Li Y.H."/>
            <person name="Zhan D.L."/>
            <person name="Shen Y.T."/>
            <person name="Niu Q.F."/>
            <person name="Chang L."/>
            <person name="Qiu J."/>
            <person name="Zhao L."/>
            <person name="Xie H.B."/>
            <person name="Fu W.Y."/>
            <person name="Jin J."/>
            <person name="Li X.W."/>
            <person name="Jiao Y."/>
            <person name="Zhou C.C."/>
            <person name="Tu T."/>
            <person name="Chai C.Y."/>
            <person name="Gao J.L."/>
            <person name="Fan L.J."/>
            <person name="van de Weg E."/>
            <person name="Wang J.Y."/>
            <person name="Gao Z.S."/>
        </authorList>
    </citation>
    <scope>NUCLEOTIDE SEQUENCE [LARGE SCALE GENOMIC DNA]</scope>
    <source>
        <tissue evidence="9">Leaves</tissue>
    </source>
</reference>
<evidence type="ECO:0000256" key="1">
    <source>
        <dbReference type="ARBA" id="ARBA00011177"/>
    </source>
</evidence>
<name>A0A6A1V1H2_9ROSI</name>
<dbReference type="GO" id="GO:0051301">
    <property type="term" value="P:cell division"/>
    <property type="evidence" value="ECO:0007669"/>
    <property type="project" value="UniProtKB-KW"/>
</dbReference>
<dbReference type="Pfam" id="PF00134">
    <property type="entry name" value="Cyclin_N"/>
    <property type="match status" value="1"/>
</dbReference>
<proteinExistence type="predicted"/>
<keyword evidence="3" id="KW-0195">Cyclin</keyword>
<dbReference type="Pfam" id="PF02984">
    <property type="entry name" value="Cyclin_C"/>
    <property type="match status" value="1"/>
</dbReference>
<feature type="compositionally biased region" description="Basic residues" evidence="6">
    <location>
        <begin position="20"/>
        <end position="33"/>
    </location>
</feature>
<evidence type="ECO:0000256" key="4">
    <source>
        <dbReference type="ARBA" id="ARBA00023306"/>
    </source>
</evidence>
<sequence>MRRLSREKRKLEEEPVPYINKKRRSELPRRRRSQISPILFSSMNSTLQSANSGFSFSMDSSSCSYFGSEVSCDSSRVSIRRESKARSNLRNGKLGVIEGSKSEVQAKELNGAAEFCRVTGSYYRNKENSEQIGGEVETSELSCVESNSGADAAPFGERTSKLNLESENVKQIERNEGSEAVSKSEISCVEQFSYENLVFNGGNGKLPSEIKENDLVSVTSGVESCYVAKLPEEATEQMENRALELEFSDISGNFFDANFTASKSESTVDQKQTRFEFDYDLACTEQFSYEDISEYSSSHETAFSDLQSEFFLENSELELSDYSPSVFFDSGSEFSERSEGDSTPSHTFSLLVQYREGFSRSTTTLDSGIASPLENEYHDQATFLRFEDKEDEESYKALRERERRKVFLHNYAEEYCTMEYGDLVLQQRSQMVHWIVEVSPCYHVFPFTIHTLIAVVGNKNYPVLATSFSALTRQLYPGKVQTGSTKQSSQKKLQQETIFLGVNLLDRFLTKGFFRDKKSLQILGIACLTLATRIEENQPYNSVRQKNFRMGSNVYSRCEVVAMEWLVQEVLNFQCFLPTIFNFLWFYLKASKADAEVEKRANYLAVLVLSGYEQLGYWPSTVAAVLVILASLESSQDAMHQRVIETHIRTEDHDLNDCIESLEWMLRYL</sequence>
<evidence type="ECO:0000313" key="10">
    <source>
        <dbReference type="Proteomes" id="UP000516437"/>
    </source>
</evidence>
<evidence type="ECO:0000313" key="9">
    <source>
        <dbReference type="EMBL" id="KAB1205888.1"/>
    </source>
</evidence>
<accession>A0A6A1V1H2</accession>
<evidence type="ECO:0000256" key="2">
    <source>
        <dbReference type="ARBA" id="ARBA00022618"/>
    </source>
</evidence>
<keyword evidence="10" id="KW-1185">Reference proteome</keyword>
<dbReference type="Proteomes" id="UP000516437">
    <property type="component" value="Chromosome 7"/>
</dbReference>
<gene>
    <name evidence="9" type="ORF">CJ030_MR7G027927</name>
</gene>
<dbReference type="EMBL" id="RXIC02000025">
    <property type="protein sequence ID" value="KAB1205888.1"/>
    <property type="molecule type" value="Genomic_DNA"/>
</dbReference>
<evidence type="ECO:0000259" key="7">
    <source>
        <dbReference type="Pfam" id="PF00134"/>
    </source>
</evidence>
<feature type="region of interest" description="Disordered" evidence="6">
    <location>
        <begin position="1"/>
        <end position="34"/>
    </location>
</feature>
<protein>
    <recommendedName>
        <fullName evidence="5">B-like cyclin</fullName>
    </recommendedName>
</protein>
<dbReference type="AlphaFoldDB" id="A0A6A1V1H2"/>
<keyword evidence="4" id="KW-0131">Cell cycle</keyword>
<feature type="domain" description="Cyclin N-terminal" evidence="7">
    <location>
        <begin position="489"/>
        <end position="574"/>
    </location>
</feature>
<keyword evidence="2" id="KW-0132">Cell division</keyword>